<keyword evidence="1" id="KW-0472">Membrane</keyword>
<keyword evidence="1" id="KW-0812">Transmembrane</keyword>
<reference evidence="2 3" key="1">
    <citation type="journal article" date="2016" name="Nat. Commun.">
        <title>Thousands of microbial genomes shed light on interconnected biogeochemical processes in an aquifer system.</title>
        <authorList>
            <person name="Anantharaman K."/>
            <person name="Brown C.T."/>
            <person name="Hug L.A."/>
            <person name="Sharon I."/>
            <person name="Castelle C.J."/>
            <person name="Probst A.J."/>
            <person name="Thomas B.C."/>
            <person name="Singh A."/>
            <person name="Wilkins M.J."/>
            <person name="Karaoz U."/>
            <person name="Brodie E.L."/>
            <person name="Williams K.H."/>
            <person name="Hubbard S.S."/>
            <person name="Banfield J.F."/>
        </authorList>
    </citation>
    <scope>NUCLEOTIDE SEQUENCE [LARGE SCALE GENOMIC DNA]</scope>
</reference>
<dbReference type="STRING" id="1802695.A3A13_04585"/>
<dbReference type="AlphaFoldDB" id="A0A1F8GDA8"/>
<name>A0A1F8GDA8_9BACT</name>
<feature type="transmembrane region" description="Helical" evidence="1">
    <location>
        <begin position="21"/>
        <end position="40"/>
    </location>
</feature>
<sequence length="309" mass="34126">MEQLKTESEDQIKNELPPKDRFLGISILIAAAIIGGVWIYTAQLNNTGAEIFNAKTLAALERVVLPEKGFVLPVKWEDLGKQMIDTGVIDQKKFEELYSQRGGLDETTRNLLTETNNGRLVITKENANTLLNLLWAFGLANKNTILEKGPMIDKKYGGNAGQFASTGGWTLSSGKAMDHYSRHELVMLTPEQQALVERVSQNIYRPCCGNSTYFPDCNHGMAMLGLLELMASQGVSEEEMYRVALGVNSFWFPDTYLNIAQYLKMKGIDWKDATPKGILAAEYSSAAGYRQIREQVQPATRGGGGSCGV</sequence>
<evidence type="ECO:0000313" key="2">
    <source>
        <dbReference type="EMBL" id="OGN23364.1"/>
    </source>
</evidence>
<comment type="caution">
    <text evidence="2">The sequence shown here is derived from an EMBL/GenBank/DDBJ whole genome shotgun (WGS) entry which is preliminary data.</text>
</comment>
<accession>A0A1F8GDA8</accession>
<proteinExistence type="predicted"/>
<organism evidence="2 3">
    <name type="scientific">Candidatus Yanofskybacteria bacterium RIFCSPLOWO2_01_FULL_43_22</name>
    <dbReference type="NCBI Taxonomy" id="1802695"/>
    <lineage>
        <taxon>Bacteria</taxon>
        <taxon>Candidatus Yanofskyibacteriota</taxon>
    </lineage>
</organism>
<protein>
    <submittedName>
        <fullName evidence="2">Uncharacterized protein</fullName>
    </submittedName>
</protein>
<keyword evidence="1" id="KW-1133">Transmembrane helix</keyword>
<dbReference type="Proteomes" id="UP000178911">
    <property type="component" value="Unassembled WGS sequence"/>
</dbReference>
<evidence type="ECO:0000256" key="1">
    <source>
        <dbReference type="SAM" id="Phobius"/>
    </source>
</evidence>
<evidence type="ECO:0000313" key="3">
    <source>
        <dbReference type="Proteomes" id="UP000178911"/>
    </source>
</evidence>
<gene>
    <name evidence="2" type="ORF">A3A13_04585</name>
</gene>
<dbReference type="EMBL" id="MGKJ01000020">
    <property type="protein sequence ID" value="OGN23364.1"/>
    <property type="molecule type" value="Genomic_DNA"/>
</dbReference>